<dbReference type="Pfam" id="PF14528">
    <property type="entry name" value="LAGLIDADG_3"/>
    <property type="match status" value="1"/>
</dbReference>
<reference evidence="2 3" key="1">
    <citation type="journal article" date="2016" name="Nat. Commun.">
        <title>Thousands of microbial genomes shed light on interconnected biogeochemical processes in an aquifer system.</title>
        <authorList>
            <person name="Anantharaman K."/>
            <person name="Brown C.T."/>
            <person name="Hug L.A."/>
            <person name="Sharon I."/>
            <person name="Castelle C.J."/>
            <person name="Probst A.J."/>
            <person name="Thomas B.C."/>
            <person name="Singh A."/>
            <person name="Wilkins M.J."/>
            <person name="Karaoz U."/>
            <person name="Brodie E.L."/>
            <person name="Williams K.H."/>
            <person name="Hubbard S.S."/>
            <person name="Banfield J.F."/>
        </authorList>
    </citation>
    <scope>NUCLEOTIDE SEQUENCE [LARGE SCALE GENOMIC DNA]</scope>
</reference>
<evidence type="ECO:0000313" key="3">
    <source>
        <dbReference type="Proteomes" id="UP000176377"/>
    </source>
</evidence>
<dbReference type="InterPro" id="IPR004860">
    <property type="entry name" value="LAGLIDADG_dom"/>
</dbReference>
<feature type="domain" description="Homing endonuclease LAGLIDADG" evidence="1">
    <location>
        <begin position="161"/>
        <end position="213"/>
    </location>
</feature>
<protein>
    <recommendedName>
        <fullName evidence="1">Homing endonuclease LAGLIDADG domain-containing protein</fullName>
    </recommendedName>
</protein>
<gene>
    <name evidence="2" type="ORF">A2765_03865</name>
</gene>
<evidence type="ECO:0000259" key="1">
    <source>
        <dbReference type="Pfam" id="PF14528"/>
    </source>
</evidence>
<dbReference type="SUPFAM" id="SSF55608">
    <property type="entry name" value="Homing endonucleases"/>
    <property type="match status" value="1"/>
</dbReference>
<accession>A0A1F6DC21</accession>
<sequence>MMSRAKIVVPVDTLRVLYAKKNWSPRKIGARFGCDAVTIRSRLKEAGILLKTKSAAQTRYPKYDFSGTDTQRAYILGFRYGDLNVYRPQATSEILVVRCHSTHVAQEIVFTQIFKRYGKITFSRNARSTHMNCYLNMSFSFLLEKYNEREQKWLLVDRNRMRAFIAGYVDAEGTFGLNQGRGRFKIDSYDVAILQDVHQFLLGQGIRSKLRLILGKGITRWGQPWRSDLWRLTVNEAGSLEMLIHAILPYCIHSKRLRDAKIVLTNIRQRRIHGTIK</sequence>
<comment type="caution">
    <text evidence="2">The sequence shown here is derived from an EMBL/GenBank/DDBJ whole genome shotgun (WGS) entry which is preliminary data.</text>
</comment>
<dbReference type="InterPro" id="IPR027434">
    <property type="entry name" value="Homing_endonucl"/>
</dbReference>
<organism evidence="2 3">
    <name type="scientific">Candidatus Kaiserbacteria bacterium RIFCSPHIGHO2_01_FULL_56_24</name>
    <dbReference type="NCBI Taxonomy" id="1798487"/>
    <lineage>
        <taxon>Bacteria</taxon>
        <taxon>Candidatus Kaiseribacteriota</taxon>
    </lineage>
</organism>
<dbReference type="AlphaFoldDB" id="A0A1F6DC21"/>
<proteinExistence type="predicted"/>
<dbReference type="GO" id="GO:0004519">
    <property type="term" value="F:endonuclease activity"/>
    <property type="evidence" value="ECO:0007669"/>
    <property type="project" value="InterPro"/>
</dbReference>
<dbReference type="EMBL" id="MFLA01000025">
    <property type="protein sequence ID" value="OGG58983.1"/>
    <property type="molecule type" value="Genomic_DNA"/>
</dbReference>
<name>A0A1F6DC21_9BACT</name>
<evidence type="ECO:0000313" key="2">
    <source>
        <dbReference type="EMBL" id="OGG58983.1"/>
    </source>
</evidence>
<dbReference type="Proteomes" id="UP000176377">
    <property type="component" value="Unassembled WGS sequence"/>
</dbReference>
<dbReference type="Gene3D" id="3.10.28.10">
    <property type="entry name" value="Homing endonucleases"/>
    <property type="match status" value="1"/>
</dbReference>